<dbReference type="Gene3D" id="3.40.50.1820">
    <property type="entry name" value="alpha/beta hydrolase"/>
    <property type="match status" value="1"/>
</dbReference>
<dbReference type="InterPro" id="IPR050471">
    <property type="entry name" value="AB_hydrolase"/>
</dbReference>
<proteinExistence type="predicted"/>
<protein>
    <submittedName>
        <fullName evidence="2">Alpha/beta hydrolase</fullName>
    </submittedName>
</protein>
<dbReference type="InterPro" id="IPR000073">
    <property type="entry name" value="AB_hydrolase_1"/>
</dbReference>
<dbReference type="InterPro" id="IPR029058">
    <property type="entry name" value="AB_hydrolase_fold"/>
</dbReference>
<evidence type="ECO:0000313" key="2">
    <source>
        <dbReference type="EMBL" id="GAA1220313.1"/>
    </source>
</evidence>
<dbReference type="PANTHER" id="PTHR43433">
    <property type="entry name" value="HYDROLASE, ALPHA/BETA FOLD FAMILY PROTEIN"/>
    <property type="match status" value="1"/>
</dbReference>
<dbReference type="EMBL" id="BAAALF010000007">
    <property type="protein sequence ID" value="GAA1220313.1"/>
    <property type="molecule type" value="Genomic_DNA"/>
</dbReference>
<dbReference type="PANTHER" id="PTHR43433:SF5">
    <property type="entry name" value="AB HYDROLASE-1 DOMAIN-CONTAINING PROTEIN"/>
    <property type="match status" value="1"/>
</dbReference>
<dbReference type="RefSeq" id="WP_344439170.1">
    <property type="nucleotide sequence ID" value="NZ_BAAALF010000007.1"/>
</dbReference>
<comment type="caution">
    <text evidence="2">The sequence shown here is derived from an EMBL/GenBank/DDBJ whole genome shotgun (WGS) entry which is preliminary data.</text>
</comment>
<reference evidence="3" key="1">
    <citation type="journal article" date="2019" name="Int. J. Syst. Evol. Microbiol.">
        <title>The Global Catalogue of Microorganisms (GCM) 10K type strain sequencing project: providing services to taxonomists for standard genome sequencing and annotation.</title>
        <authorList>
            <consortium name="The Broad Institute Genomics Platform"/>
            <consortium name="The Broad Institute Genome Sequencing Center for Infectious Disease"/>
            <person name="Wu L."/>
            <person name="Ma J."/>
        </authorList>
    </citation>
    <scope>NUCLEOTIDE SEQUENCE [LARGE SCALE GENOMIC DNA]</scope>
    <source>
        <strain evidence="3">JCM 13004</strain>
    </source>
</reference>
<keyword evidence="3" id="KW-1185">Reference proteome</keyword>
<dbReference type="Pfam" id="PF00561">
    <property type="entry name" value="Abhydrolase_1"/>
    <property type="match status" value="1"/>
</dbReference>
<feature type="domain" description="AB hydrolase-1" evidence="1">
    <location>
        <begin position="26"/>
        <end position="274"/>
    </location>
</feature>
<dbReference type="GO" id="GO:0016787">
    <property type="term" value="F:hydrolase activity"/>
    <property type="evidence" value="ECO:0007669"/>
    <property type="project" value="UniProtKB-KW"/>
</dbReference>
<dbReference type="Proteomes" id="UP001500037">
    <property type="component" value="Unassembled WGS sequence"/>
</dbReference>
<dbReference type="SUPFAM" id="SSF53474">
    <property type="entry name" value="alpha/beta-Hydrolases"/>
    <property type="match status" value="1"/>
</dbReference>
<gene>
    <name evidence="2" type="ORF">GCM10009665_07920</name>
</gene>
<keyword evidence="2" id="KW-0378">Hydrolase</keyword>
<sequence>MQPRLVKTADARTLAVQTFGDPAGRPVFLLHGTPGSRLGPTPRSSVLYNLGVRLIAFDRPGYGGSDRLRGRQAAAAAADVQAIADDFGLERVAVVGRSGGAPHALACGALLPGRVHRVAALVSLAPWDAEDLDWFGQMAPSNIRDYRAAERDHQRIAATMEQRARRIRDDPAELIAGLRRELSGDDRVVVSDAGIRRMLQRNYREAFRQNADGWIDDALAFTTDWGFKVQDIAVPTWLWHGAEDMYSPVDHSRWLASHIPDATLFLEPGAAHFGSLRVLTAAIKWAAGAAG</sequence>
<name>A0ABP4GH33_9ACTN</name>
<evidence type="ECO:0000313" key="3">
    <source>
        <dbReference type="Proteomes" id="UP001500037"/>
    </source>
</evidence>
<accession>A0ABP4GH33</accession>
<organism evidence="2 3">
    <name type="scientific">Kitasatospora nipponensis</name>
    <dbReference type="NCBI Taxonomy" id="258049"/>
    <lineage>
        <taxon>Bacteria</taxon>
        <taxon>Bacillati</taxon>
        <taxon>Actinomycetota</taxon>
        <taxon>Actinomycetes</taxon>
        <taxon>Kitasatosporales</taxon>
        <taxon>Streptomycetaceae</taxon>
        <taxon>Kitasatospora</taxon>
    </lineage>
</organism>
<evidence type="ECO:0000259" key="1">
    <source>
        <dbReference type="Pfam" id="PF00561"/>
    </source>
</evidence>